<keyword evidence="3" id="KW-1185">Reference proteome</keyword>
<evidence type="ECO:0000313" key="2">
    <source>
        <dbReference type="EMBL" id="RSH94897.1"/>
    </source>
</evidence>
<evidence type="ECO:0000313" key="3">
    <source>
        <dbReference type="Proteomes" id="UP000279259"/>
    </source>
</evidence>
<protein>
    <submittedName>
        <fullName evidence="2">Uncharacterized protein</fullName>
    </submittedName>
</protein>
<dbReference type="EMBL" id="RSCD01000002">
    <property type="protein sequence ID" value="RSH94897.1"/>
    <property type="molecule type" value="Genomic_DNA"/>
</dbReference>
<feature type="region of interest" description="Disordered" evidence="1">
    <location>
        <begin position="63"/>
        <end position="136"/>
    </location>
</feature>
<sequence length="136" mass="13767">MAYSNNSQTQGGQAANSLGEKVKGGWNAFHGAGEAIRGNVNEFVDNVGEQIAGRGDHCVTRTGAGTGAGAHTAPGNYSSTGTAATGPMGRSTGAASGYGAGNEDRPITRTEGGERPAHVAARGADEFMQGMDRLKR</sequence>
<dbReference type="OrthoDB" id="2590867at2759"/>
<gene>
    <name evidence="2" type="ORF">EHS25_004703</name>
</gene>
<reference evidence="2 3" key="1">
    <citation type="submission" date="2018-11" db="EMBL/GenBank/DDBJ databases">
        <title>Genome sequence of Saitozyma podzolica DSM 27192.</title>
        <authorList>
            <person name="Aliyu H."/>
            <person name="Gorte O."/>
            <person name="Ochsenreither K."/>
        </authorList>
    </citation>
    <scope>NUCLEOTIDE SEQUENCE [LARGE SCALE GENOMIC DNA]</scope>
    <source>
        <strain evidence="2 3">DSM 27192</strain>
    </source>
</reference>
<name>A0A427YUX5_9TREE</name>
<dbReference type="AlphaFoldDB" id="A0A427YUX5"/>
<feature type="compositionally biased region" description="Basic and acidic residues" evidence="1">
    <location>
        <begin position="102"/>
        <end position="117"/>
    </location>
</feature>
<comment type="caution">
    <text evidence="2">The sequence shown here is derived from an EMBL/GenBank/DDBJ whole genome shotgun (WGS) entry which is preliminary data.</text>
</comment>
<organism evidence="2 3">
    <name type="scientific">Saitozyma podzolica</name>
    <dbReference type="NCBI Taxonomy" id="1890683"/>
    <lineage>
        <taxon>Eukaryota</taxon>
        <taxon>Fungi</taxon>
        <taxon>Dikarya</taxon>
        <taxon>Basidiomycota</taxon>
        <taxon>Agaricomycotina</taxon>
        <taxon>Tremellomycetes</taxon>
        <taxon>Tremellales</taxon>
        <taxon>Trimorphomycetaceae</taxon>
        <taxon>Saitozyma</taxon>
    </lineage>
</organism>
<evidence type="ECO:0000256" key="1">
    <source>
        <dbReference type="SAM" id="MobiDB-lite"/>
    </source>
</evidence>
<accession>A0A427YUX5</accession>
<proteinExistence type="predicted"/>
<dbReference type="Proteomes" id="UP000279259">
    <property type="component" value="Unassembled WGS sequence"/>
</dbReference>